<comment type="caution">
    <text evidence="1">The sequence shown here is derived from an EMBL/GenBank/DDBJ whole genome shotgun (WGS) entry which is preliminary data.</text>
</comment>
<gene>
    <name evidence="1" type="ORF">FXV83_16065</name>
</gene>
<dbReference type="EMBL" id="VSTH01000051">
    <property type="protein sequence ID" value="TYO65449.1"/>
    <property type="molecule type" value="Genomic_DNA"/>
</dbReference>
<dbReference type="RefSeq" id="WP_148740383.1">
    <property type="nucleotide sequence ID" value="NZ_VSTH01000051.1"/>
</dbReference>
<evidence type="ECO:0000313" key="2">
    <source>
        <dbReference type="Proteomes" id="UP000324797"/>
    </source>
</evidence>
<name>A0A5S4YWW0_9BRAD</name>
<accession>A0A5S4YWW0</accession>
<evidence type="ECO:0000313" key="1">
    <source>
        <dbReference type="EMBL" id="TYO65449.1"/>
    </source>
</evidence>
<sequence>MKLGMKQHAHIATGVKKEIKVAFETNAVAFYATFSGLAKDKIGYPMRELSTNAWDVARGNFEVHLPTRLNPVFRIRDYGTGMSEEAMENVYAKPYASTKRDTNTEVGGWGIGSKSPYAYLIGDTGSGSYNITSYYNGRMLAYIMSLADDGMPKMDLLHDGPTDQPNGMEVSFAVRRDDIEGFAKAARDILWSFQPRPTIFPEGAVTWKEPVVLSEGDNWTKYKEGSVPFYGPRVRMGCVMYPFDLDQVETSGFLDYDDVVLFDAPIGSLKVILSREELAYDETTKTTLKSLVKQYEDSFIEQLREKVDAAETLFEAAAIFEKETETLGRSRTERLRSIVDWQGLRITETLSKANCKMDTLGEGWQQFDKFEDTTVRTQWAADATVVIEHNPSYSLSRFHMAQLVGKKVLWVRCKRLFRDDVLAALGNPEVIELDTFKVPVTKRVSKTIRKRKTIMVTSGGRLQRLTQDVDLAEGGLMVEQFPSYTRRRGGSNDFYRLHGSQTASISFSDVEGFVMTAFEFGLIEVGTVILVKSQDQVVQGDWTMLADDMIQPIRDKVNVAEFTGLHKKSLNNLNHNLQEVAKMEPFAKAPADIKLFHEDLKTLYAQLESNSTASTDSDKAFAALKKVGVEVNKPDVACPIAAISKRFEVLCGEYMLLKAIVEQHTYYSHRNTEKIAKLEHYFELLSRPAAANDNEEVEFTGAELDQAA</sequence>
<proteinExistence type="predicted"/>
<dbReference type="InterPro" id="IPR036890">
    <property type="entry name" value="HATPase_C_sf"/>
</dbReference>
<dbReference type="Proteomes" id="UP000324797">
    <property type="component" value="Unassembled WGS sequence"/>
</dbReference>
<dbReference type="AlphaFoldDB" id="A0A5S4YWW0"/>
<dbReference type="Gene3D" id="3.30.565.10">
    <property type="entry name" value="Histidine kinase-like ATPase, C-terminal domain"/>
    <property type="match status" value="1"/>
</dbReference>
<reference evidence="1 2" key="1">
    <citation type="submission" date="2019-08" db="EMBL/GenBank/DDBJ databases">
        <title>Bradyrhizobium hipponensis sp. nov., a rhizobium isolated from a Lupinus angustifolius root nodule in Tunisia.</title>
        <authorList>
            <person name="Off K."/>
            <person name="Rejili M."/>
            <person name="Mars M."/>
            <person name="Brachmann A."/>
            <person name="Marin M."/>
        </authorList>
    </citation>
    <scope>NUCLEOTIDE SEQUENCE [LARGE SCALE GENOMIC DNA]</scope>
    <source>
        <strain evidence="2">aSej3</strain>
    </source>
</reference>
<dbReference type="SUPFAM" id="SSF55874">
    <property type="entry name" value="ATPase domain of HSP90 chaperone/DNA topoisomerase II/histidine kinase"/>
    <property type="match status" value="1"/>
</dbReference>
<keyword evidence="2" id="KW-1185">Reference proteome</keyword>
<protein>
    <submittedName>
        <fullName evidence="1">Uncharacterized protein</fullName>
    </submittedName>
</protein>
<organism evidence="1 2">
    <name type="scientific">Bradyrhizobium hipponense</name>
    <dbReference type="NCBI Taxonomy" id="2605638"/>
    <lineage>
        <taxon>Bacteria</taxon>
        <taxon>Pseudomonadati</taxon>
        <taxon>Pseudomonadota</taxon>
        <taxon>Alphaproteobacteria</taxon>
        <taxon>Hyphomicrobiales</taxon>
        <taxon>Nitrobacteraceae</taxon>
        <taxon>Bradyrhizobium</taxon>
    </lineage>
</organism>